<keyword evidence="8" id="KW-0472">Membrane</keyword>
<evidence type="ECO:0000256" key="2">
    <source>
        <dbReference type="ARBA" id="ARBA00022679"/>
    </source>
</evidence>
<feature type="domain" description="L,D-TPase catalytic" evidence="9">
    <location>
        <begin position="170"/>
        <end position="288"/>
    </location>
</feature>
<name>A0ABT6CA14_9MICO</name>
<evidence type="ECO:0000256" key="4">
    <source>
        <dbReference type="ARBA" id="ARBA00022984"/>
    </source>
</evidence>
<feature type="region of interest" description="Disordered" evidence="7">
    <location>
        <begin position="42"/>
        <end position="64"/>
    </location>
</feature>
<dbReference type="Pfam" id="PF03734">
    <property type="entry name" value="YkuD"/>
    <property type="match status" value="1"/>
</dbReference>
<gene>
    <name evidence="10" type="ORF">P4R38_15960</name>
</gene>
<dbReference type="InterPro" id="IPR005490">
    <property type="entry name" value="LD_TPept_cat_dom"/>
</dbReference>
<feature type="compositionally biased region" description="Low complexity" evidence="7">
    <location>
        <begin position="45"/>
        <end position="61"/>
    </location>
</feature>
<dbReference type="RefSeq" id="WP_275237065.1">
    <property type="nucleotide sequence ID" value="NZ_JARFJC010000013.1"/>
</dbReference>
<dbReference type="InterPro" id="IPR038063">
    <property type="entry name" value="Transpep_catalytic_dom"/>
</dbReference>
<evidence type="ECO:0000256" key="6">
    <source>
        <dbReference type="PROSITE-ProRule" id="PRU01373"/>
    </source>
</evidence>
<keyword evidence="3 6" id="KW-0133">Cell shape</keyword>
<evidence type="ECO:0000256" key="7">
    <source>
        <dbReference type="SAM" id="MobiDB-lite"/>
    </source>
</evidence>
<keyword evidence="11" id="KW-1185">Reference proteome</keyword>
<keyword evidence="8" id="KW-1133">Transmembrane helix</keyword>
<keyword evidence="8" id="KW-0812">Transmembrane</keyword>
<evidence type="ECO:0000256" key="5">
    <source>
        <dbReference type="ARBA" id="ARBA00023316"/>
    </source>
</evidence>
<dbReference type="PROSITE" id="PS52029">
    <property type="entry name" value="LD_TPASE"/>
    <property type="match status" value="1"/>
</dbReference>
<dbReference type="SUPFAM" id="SSF141523">
    <property type="entry name" value="L,D-transpeptidase catalytic domain-like"/>
    <property type="match status" value="1"/>
</dbReference>
<organism evidence="10 11">
    <name type="scientific">Luteipulveratus flavus</name>
    <dbReference type="NCBI Taxonomy" id="3031728"/>
    <lineage>
        <taxon>Bacteria</taxon>
        <taxon>Bacillati</taxon>
        <taxon>Actinomycetota</taxon>
        <taxon>Actinomycetes</taxon>
        <taxon>Micrococcales</taxon>
        <taxon>Dermacoccaceae</taxon>
        <taxon>Luteipulveratus</taxon>
    </lineage>
</organism>
<feature type="active site" description="Nucleophile" evidence="6">
    <location>
        <position position="265"/>
    </location>
</feature>
<dbReference type="Proteomes" id="UP001528912">
    <property type="component" value="Unassembled WGS sequence"/>
</dbReference>
<protein>
    <submittedName>
        <fullName evidence="10">L,D-transpeptidase</fullName>
    </submittedName>
</protein>
<reference evidence="10 11" key="1">
    <citation type="submission" date="2023-03" db="EMBL/GenBank/DDBJ databases">
        <title>YIM 133296 draft genome.</title>
        <authorList>
            <person name="Xiong L."/>
        </authorList>
    </citation>
    <scope>NUCLEOTIDE SEQUENCE [LARGE SCALE GENOMIC DNA]</scope>
    <source>
        <strain evidence="10 11">YIM 133296</strain>
    </source>
</reference>
<proteinExistence type="predicted"/>
<comment type="pathway">
    <text evidence="1 6">Cell wall biogenesis; peptidoglycan biosynthesis.</text>
</comment>
<comment type="caution">
    <text evidence="10">The sequence shown here is derived from an EMBL/GenBank/DDBJ whole genome shotgun (WGS) entry which is preliminary data.</text>
</comment>
<sequence length="289" mass="29454">MTSRPGASGRARLTTVVLGVVVGFALVAGVVVLALRTLGSDDSAGRPVSSASSPAGSAPAATRVPVPQVSADVLAALPRATTDTTVRGAPVDLSGRSHGVVVQVAQETAGFARPGATPVTVVPAKQIGNPTWLPVLAQRDGWMQVRLPSRPNGATAWIPDTGQRTATTRWAVRIDLATGSMTVDEGKRVAGSWRIGQGQDRTPTPSGETFLLAGFVDPQQSFSPVIYALGAHSDTLDTFGGGPGTVAVHGWPTAAGRTGKVSHGCVRIPDAALDILGRLPTGTPVSITA</sequence>
<dbReference type="EMBL" id="JAROAV010000040">
    <property type="protein sequence ID" value="MDF8265741.1"/>
    <property type="molecule type" value="Genomic_DNA"/>
</dbReference>
<feature type="active site" description="Proton donor/acceptor" evidence="6">
    <location>
        <position position="249"/>
    </location>
</feature>
<evidence type="ECO:0000256" key="8">
    <source>
        <dbReference type="SAM" id="Phobius"/>
    </source>
</evidence>
<evidence type="ECO:0000256" key="1">
    <source>
        <dbReference type="ARBA" id="ARBA00004752"/>
    </source>
</evidence>
<evidence type="ECO:0000313" key="11">
    <source>
        <dbReference type="Proteomes" id="UP001528912"/>
    </source>
</evidence>
<keyword evidence="2" id="KW-0808">Transferase</keyword>
<keyword evidence="5 6" id="KW-0961">Cell wall biogenesis/degradation</keyword>
<keyword evidence="4 6" id="KW-0573">Peptidoglycan synthesis</keyword>
<feature type="transmembrane region" description="Helical" evidence="8">
    <location>
        <begin position="12"/>
        <end position="35"/>
    </location>
</feature>
<evidence type="ECO:0000256" key="3">
    <source>
        <dbReference type="ARBA" id="ARBA00022960"/>
    </source>
</evidence>
<evidence type="ECO:0000259" key="9">
    <source>
        <dbReference type="PROSITE" id="PS52029"/>
    </source>
</evidence>
<evidence type="ECO:0000313" key="10">
    <source>
        <dbReference type="EMBL" id="MDF8265741.1"/>
    </source>
</evidence>
<accession>A0ABT6CA14</accession>
<dbReference type="CDD" id="cd16913">
    <property type="entry name" value="YkuD_like"/>
    <property type="match status" value="1"/>
</dbReference>
<dbReference type="Gene3D" id="2.40.440.10">
    <property type="entry name" value="L,D-transpeptidase catalytic domain-like"/>
    <property type="match status" value="1"/>
</dbReference>